<dbReference type="GO" id="GO:0016987">
    <property type="term" value="F:sigma factor activity"/>
    <property type="evidence" value="ECO:0007669"/>
    <property type="project" value="UniProtKB-KW"/>
</dbReference>
<dbReference type="EMBL" id="JAHLFO010000123">
    <property type="protein sequence ID" value="MBU3814637.1"/>
    <property type="molecule type" value="Genomic_DNA"/>
</dbReference>
<reference evidence="7" key="2">
    <citation type="submission" date="2021-04" db="EMBL/GenBank/DDBJ databases">
        <authorList>
            <person name="Gilroy R."/>
        </authorList>
    </citation>
    <scope>NUCLEOTIDE SEQUENCE</scope>
    <source>
        <strain evidence="7">B3-3758</strain>
    </source>
</reference>
<dbReference type="NCBIfam" id="TIGR02937">
    <property type="entry name" value="sigma70-ECF"/>
    <property type="match status" value="1"/>
</dbReference>
<organism evidence="7 8">
    <name type="scientific">Candidatus Bacteroides intestinipullorum</name>
    <dbReference type="NCBI Taxonomy" id="2838471"/>
    <lineage>
        <taxon>Bacteria</taxon>
        <taxon>Pseudomonadati</taxon>
        <taxon>Bacteroidota</taxon>
        <taxon>Bacteroidia</taxon>
        <taxon>Bacteroidales</taxon>
        <taxon>Bacteroidaceae</taxon>
        <taxon>Bacteroides</taxon>
    </lineage>
</organism>
<dbReference type="InterPro" id="IPR013324">
    <property type="entry name" value="RNA_pol_sigma_r3/r4-like"/>
</dbReference>
<dbReference type="Gene3D" id="1.10.1740.10">
    <property type="match status" value="1"/>
</dbReference>
<dbReference type="PANTHER" id="PTHR43133">
    <property type="entry name" value="RNA POLYMERASE ECF-TYPE SIGMA FACTO"/>
    <property type="match status" value="1"/>
</dbReference>
<dbReference type="SUPFAM" id="SSF88659">
    <property type="entry name" value="Sigma3 and sigma4 domains of RNA polymerase sigma factors"/>
    <property type="match status" value="1"/>
</dbReference>
<dbReference type="InterPro" id="IPR007627">
    <property type="entry name" value="RNA_pol_sigma70_r2"/>
</dbReference>
<dbReference type="Gene3D" id="1.10.10.10">
    <property type="entry name" value="Winged helix-like DNA-binding domain superfamily/Winged helix DNA-binding domain"/>
    <property type="match status" value="1"/>
</dbReference>
<feature type="domain" description="RNA polymerase sigma factor 70 region 4 type 2" evidence="6">
    <location>
        <begin position="119"/>
        <end position="170"/>
    </location>
</feature>
<gene>
    <name evidence="7" type="ORF">H9791_09075</name>
</gene>
<reference evidence="7" key="1">
    <citation type="journal article" date="2021" name="PeerJ">
        <title>Extensive microbial diversity within the chicken gut microbiome revealed by metagenomics and culture.</title>
        <authorList>
            <person name="Gilroy R."/>
            <person name="Ravi A."/>
            <person name="Getino M."/>
            <person name="Pursley I."/>
            <person name="Horton D.L."/>
            <person name="Alikhan N.F."/>
            <person name="Baker D."/>
            <person name="Gharbi K."/>
            <person name="Hall N."/>
            <person name="Watson M."/>
            <person name="Adriaenssens E.M."/>
            <person name="Foster-Nyarko E."/>
            <person name="Jarju S."/>
            <person name="Secka A."/>
            <person name="Antonio M."/>
            <person name="Oren A."/>
            <person name="Chaudhuri R.R."/>
            <person name="La Ragione R."/>
            <person name="Hildebrand F."/>
            <person name="Pallen M.J."/>
        </authorList>
    </citation>
    <scope>NUCLEOTIDE SEQUENCE</scope>
    <source>
        <strain evidence="7">B3-3758</strain>
    </source>
</reference>
<dbReference type="InterPro" id="IPR013249">
    <property type="entry name" value="RNA_pol_sigma70_r4_t2"/>
</dbReference>
<dbReference type="SUPFAM" id="SSF88946">
    <property type="entry name" value="Sigma2 domain of RNA polymerase sigma factors"/>
    <property type="match status" value="1"/>
</dbReference>
<proteinExistence type="inferred from homology"/>
<evidence type="ECO:0000256" key="1">
    <source>
        <dbReference type="ARBA" id="ARBA00010641"/>
    </source>
</evidence>
<evidence type="ECO:0000259" key="5">
    <source>
        <dbReference type="Pfam" id="PF04542"/>
    </source>
</evidence>
<dbReference type="Proteomes" id="UP000824236">
    <property type="component" value="Unassembled WGS sequence"/>
</dbReference>
<keyword evidence="3" id="KW-0731">Sigma factor</keyword>
<evidence type="ECO:0000259" key="6">
    <source>
        <dbReference type="Pfam" id="PF08281"/>
    </source>
</evidence>
<feature type="domain" description="RNA polymerase sigma-70 region 2" evidence="5">
    <location>
        <begin position="21"/>
        <end position="89"/>
    </location>
</feature>
<keyword evidence="2" id="KW-0805">Transcription regulation</keyword>
<dbReference type="PANTHER" id="PTHR43133:SF46">
    <property type="entry name" value="RNA POLYMERASE SIGMA-70 FACTOR ECF SUBFAMILY"/>
    <property type="match status" value="1"/>
</dbReference>
<dbReference type="Pfam" id="PF08281">
    <property type="entry name" value="Sigma70_r4_2"/>
    <property type="match status" value="1"/>
</dbReference>
<comment type="similarity">
    <text evidence="1">Belongs to the sigma-70 factor family. ECF subfamily.</text>
</comment>
<sequence length="182" mass="20864">MEEQELAEHCKRGDRAAYKELYERYAGRLLNVCLRYTGNRDVAEDLLHDGFLKLFGSFDKFTWRGEGSLRAWMERVMVNIVLQYLRHNQAIGHPIPLDDAPEAYDTPEASDIEAIPPEVLMELIRQLPAGYRTVLNLYVFEEKSHKEIASLLGINEKSSASQLARAKASLALKVREWIKNNS</sequence>
<accession>A0A9E2NPD9</accession>
<dbReference type="GO" id="GO:0006352">
    <property type="term" value="P:DNA-templated transcription initiation"/>
    <property type="evidence" value="ECO:0007669"/>
    <property type="project" value="InterPro"/>
</dbReference>
<evidence type="ECO:0000256" key="4">
    <source>
        <dbReference type="ARBA" id="ARBA00023163"/>
    </source>
</evidence>
<dbReference type="AlphaFoldDB" id="A0A9E2NPD9"/>
<dbReference type="GO" id="GO:0003677">
    <property type="term" value="F:DNA binding"/>
    <property type="evidence" value="ECO:0007669"/>
    <property type="project" value="InterPro"/>
</dbReference>
<evidence type="ECO:0000256" key="3">
    <source>
        <dbReference type="ARBA" id="ARBA00023082"/>
    </source>
</evidence>
<dbReference type="CDD" id="cd06171">
    <property type="entry name" value="Sigma70_r4"/>
    <property type="match status" value="1"/>
</dbReference>
<name>A0A9E2NPD9_9BACE</name>
<dbReference type="InterPro" id="IPR036388">
    <property type="entry name" value="WH-like_DNA-bd_sf"/>
</dbReference>
<dbReference type="InterPro" id="IPR039425">
    <property type="entry name" value="RNA_pol_sigma-70-like"/>
</dbReference>
<comment type="caution">
    <text evidence="7">The sequence shown here is derived from an EMBL/GenBank/DDBJ whole genome shotgun (WGS) entry which is preliminary data.</text>
</comment>
<evidence type="ECO:0000313" key="8">
    <source>
        <dbReference type="Proteomes" id="UP000824236"/>
    </source>
</evidence>
<evidence type="ECO:0000313" key="7">
    <source>
        <dbReference type="EMBL" id="MBU3814637.1"/>
    </source>
</evidence>
<dbReference type="InterPro" id="IPR013325">
    <property type="entry name" value="RNA_pol_sigma_r2"/>
</dbReference>
<keyword evidence="4" id="KW-0804">Transcription</keyword>
<evidence type="ECO:0000256" key="2">
    <source>
        <dbReference type="ARBA" id="ARBA00023015"/>
    </source>
</evidence>
<dbReference type="InterPro" id="IPR014284">
    <property type="entry name" value="RNA_pol_sigma-70_dom"/>
</dbReference>
<dbReference type="Pfam" id="PF04542">
    <property type="entry name" value="Sigma70_r2"/>
    <property type="match status" value="1"/>
</dbReference>
<protein>
    <submittedName>
        <fullName evidence="7">Sigma-70 family RNA polymerase sigma factor</fullName>
    </submittedName>
</protein>